<dbReference type="InterPro" id="IPR013766">
    <property type="entry name" value="Thioredoxin_domain"/>
</dbReference>
<sequence>MSKLLVIFVSLLMGLMTLSGCTNSLLGTSQLSDQVLQIIRDNPQVVIESVVAYQQQQEKKSKQDKLAFFQQMITEPDSIIGNSPITGAEESKIVLVEFSDFQCPFCAKVDEIVKDFMDKHQDEVTFTYKHFPLNSIHAQAQLASQSAWAAQQQGKFWEYHDALFENQDKLGKELYTKIAQDLNLNLEQFESDRQTNEAKIAINEDIKIAEILGLNGTPFFAFNGQPIDLPITVAKLEEILDQIKVKL</sequence>
<dbReference type="PROSITE" id="PS51352">
    <property type="entry name" value="THIOREDOXIN_2"/>
    <property type="match status" value="1"/>
</dbReference>
<dbReference type="Gene3D" id="3.40.30.10">
    <property type="entry name" value="Glutaredoxin"/>
    <property type="match status" value="1"/>
</dbReference>
<keyword evidence="5" id="KW-0676">Redox-active center</keyword>
<keyword evidence="2" id="KW-0732">Signal</keyword>
<evidence type="ECO:0000256" key="4">
    <source>
        <dbReference type="ARBA" id="ARBA00023157"/>
    </source>
</evidence>
<comment type="caution">
    <text evidence="7">The sequence shown here is derived from an EMBL/GenBank/DDBJ whole genome shotgun (WGS) entry which is preliminary data.</text>
</comment>
<evidence type="ECO:0000313" key="7">
    <source>
        <dbReference type="EMBL" id="GBF80542.1"/>
    </source>
</evidence>
<evidence type="ECO:0000259" key="6">
    <source>
        <dbReference type="PROSITE" id="PS51352"/>
    </source>
</evidence>
<comment type="similarity">
    <text evidence="1">Belongs to the thioredoxin family. DsbA subfamily.</text>
</comment>
<dbReference type="InterPro" id="IPR012336">
    <property type="entry name" value="Thioredoxin-like_fold"/>
</dbReference>
<evidence type="ECO:0000256" key="2">
    <source>
        <dbReference type="ARBA" id="ARBA00022729"/>
    </source>
</evidence>
<dbReference type="RefSeq" id="WP_124973628.1">
    <property type="nucleotide sequence ID" value="NZ_BDQK01000009.1"/>
</dbReference>
<evidence type="ECO:0000256" key="5">
    <source>
        <dbReference type="ARBA" id="ARBA00023284"/>
    </source>
</evidence>
<keyword evidence="3" id="KW-0560">Oxidoreductase</keyword>
<name>A0A401IGY5_APHSA</name>
<dbReference type="GO" id="GO:0016491">
    <property type="term" value="F:oxidoreductase activity"/>
    <property type="evidence" value="ECO:0007669"/>
    <property type="project" value="UniProtKB-KW"/>
</dbReference>
<evidence type="ECO:0000313" key="8">
    <source>
        <dbReference type="Proteomes" id="UP000287247"/>
    </source>
</evidence>
<keyword evidence="8" id="KW-1185">Reference proteome</keyword>
<dbReference type="PANTHER" id="PTHR13887">
    <property type="entry name" value="GLUTATHIONE S-TRANSFERASE KAPPA"/>
    <property type="match status" value="1"/>
</dbReference>
<protein>
    <submittedName>
        <fullName evidence="7">DsbA oxidoreductase</fullName>
    </submittedName>
</protein>
<dbReference type="EMBL" id="BDQK01000009">
    <property type="protein sequence ID" value="GBF80542.1"/>
    <property type="molecule type" value="Genomic_DNA"/>
</dbReference>
<dbReference type="SUPFAM" id="SSF52833">
    <property type="entry name" value="Thioredoxin-like"/>
    <property type="match status" value="1"/>
</dbReference>
<evidence type="ECO:0000256" key="3">
    <source>
        <dbReference type="ARBA" id="ARBA00023002"/>
    </source>
</evidence>
<feature type="domain" description="Thioredoxin" evidence="6">
    <location>
        <begin position="60"/>
        <end position="245"/>
    </location>
</feature>
<proteinExistence type="inferred from homology"/>
<dbReference type="Proteomes" id="UP000287247">
    <property type="component" value="Unassembled WGS sequence"/>
</dbReference>
<accession>A0A401IGY5</accession>
<gene>
    <name evidence="7" type="ORF">AsFPU1_1943</name>
</gene>
<evidence type="ECO:0000256" key="1">
    <source>
        <dbReference type="ARBA" id="ARBA00005791"/>
    </source>
</evidence>
<organism evidence="7 8">
    <name type="scientific">Aphanothece sacrum FPU1</name>
    <dbReference type="NCBI Taxonomy" id="1920663"/>
    <lineage>
        <taxon>Bacteria</taxon>
        <taxon>Bacillati</taxon>
        <taxon>Cyanobacteriota</taxon>
        <taxon>Cyanophyceae</taxon>
        <taxon>Oscillatoriophycideae</taxon>
        <taxon>Chroococcales</taxon>
        <taxon>Aphanothecaceae</taxon>
        <taxon>Aphanothece</taxon>
    </lineage>
</organism>
<reference evidence="8" key="1">
    <citation type="submission" date="2017-05" db="EMBL/GenBank/DDBJ databases">
        <title>Physiological properties and genetic analysis related to exopolysaccharide production of fresh-water unicellular cyanobacterium Aphanothece sacrum, Suizenji Nori, that has been cultured as a food source in Japan.</title>
        <authorList>
            <person name="Kanesaki Y."/>
            <person name="Yoshikawa S."/>
            <person name="Ohki K."/>
        </authorList>
    </citation>
    <scope>NUCLEOTIDE SEQUENCE [LARGE SCALE GENOMIC DNA]</scope>
    <source>
        <strain evidence="8">FPU1</strain>
    </source>
</reference>
<dbReference type="Pfam" id="PF13462">
    <property type="entry name" value="Thioredoxin_4"/>
    <property type="match status" value="1"/>
</dbReference>
<dbReference type="OrthoDB" id="117402at2"/>
<keyword evidence="4" id="KW-1015">Disulfide bond</keyword>
<dbReference type="InterPro" id="IPR036249">
    <property type="entry name" value="Thioredoxin-like_sf"/>
</dbReference>
<dbReference type="PANTHER" id="PTHR13887:SF14">
    <property type="entry name" value="DISULFIDE BOND FORMATION PROTEIN D"/>
    <property type="match status" value="1"/>
</dbReference>
<dbReference type="PROSITE" id="PS51257">
    <property type="entry name" value="PROKAR_LIPOPROTEIN"/>
    <property type="match status" value="1"/>
</dbReference>
<dbReference type="AlphaFoldDB" id="A0A401IGY5"/>